<reference evidence="1 2" key="1">
    <citation type="submission" date="2018-07" db="EMBL/GenBank/DDBJ databases">
        <title>A draft genome of a endophytic bacteria, a new species of Pedobacter.</title>
        <authorList>
            <person name="Zhang Z.D."/>
            <person name="Chen Z.J."/>
        </authorList>
    </citation>
    <scope>NUCLEOTIDE SEQUENCE [LARGE SCALE GENOMIC DNA]</scope>
    <source>
        <strain evidence="1 2">RS10</strain>
    </source>
</reference>
<evidence type="ECO:0000313" key="2">
    <source>
        <dbReference type="Proteomes" id="UP000252081"/>
    </source>
</evidence>
<dbReference type="RefSeq" id="WP_113948432.1">
    <property type="nucleotide sequence ID" value="NZ_QNQU01000006.1"/>
</dbReference>
<sequence>MNLAEHYNKLYDNSITKIANGDYETDHLIDSDTDQRFGITLVIRPDAMTNNNIQQFLTEAKAIEPDQYYYQNADIHITLMSIISCYDGFDLKNINVEDYVALIQRVLARYKSFNIRFKGLTASPSCILVQGFLTDNLNEIRDDLRAAFKNSDLQQSIDKRYAIQTAHSTVIRFRSELKNKEALIDLVEKYRDYDFGTFEVKQIELVYNDWYQREKHVKKLYRFSLPSQTN</sequence>
<dbReference type="OrthoDB" id="2326088at2"/>
<keyword evidence="2" id="KW-1185">Reference proteome</keyword>
<proteinExistence type="predicted"/>
<comment type="caution">
    <text evidence="1">The sequence shown here is derived from an EMBL/GenBank/DDBJ whole genome shotgun (WGS) entry which is preliminary data.</text>
</comment>
<dbReference type="AlphaFoldDB" id="A0A366L6J2"/>
<dbReference type="SUPFAM" id="SSF55144">
    <property type="entry name" value="LigT-like"/>
    <property type="match status" value="1"/>
</dbReference>
<dbReference type="EMBL" id="QNQU01000006">
    <property type="protein sequence ID" value="RBQ08762.1"/>
    <property type="molecule type" value="Genomic_DNA"/>
</dbReference>
<organism evidence="1 2">
    <name type="scientific">Pedobacter miscanthi</name>
    <dbReference type="NCBI Taxonomy" id="2259170"/>
    <lineage>
        <taxon>Bacteria</taxon>
        <taxon>Pseudomonadati</taxon>
        <taxon>Bacteroidota</taxon>
        <taxon>Sphingobacteriia</taxon>
        <taxon>Sphingobacteriales</taxon>
        <taxon>Sphingobacteriaceae</taxon>
        <taxon>Pedobacter</taxon>
    </lineage>
</organism>
<accession>A0A366L6J2</accession>
<dbReference type="InterPro" id="IPR009097">
    <property type="entry name" value="Cyclic_Pdiesterase"/>
</dbReference>
<name>A0A366L6J2_9SPHI</name>
<gene>
    <name evidence="1" type="ORF">DRW42_08635</name>
</gene>
<protein>
    <submittedName>
        <fullName evidence="1">Mutarotase</fullName>
    </submittedName>
</protein>
<evidence type="ECO:0000313" key="1">
    <source>
        <dbReference type="EMBL" id="RBQ08762.1"/>
    </source>
</evidence>
<dbReference type="Proteomes" id="UP000252081">
    <property type="component" value="Unassembled WGS sequence"/>
</dbReference>
<dbReference type="Gene3D" id="3.90.1140.10">
    <property type="entry name" value="Cyclic phosphodiesterase"/>
    <property type="match status" value="1"/>
</dbReference>
<dbReference type="Pfam" id="PF13563">
    <property type="entry name" value="2_5_RNA_ligase2"/>
    <property type="match status" value="1"/>
</dbReference>